<keyword evidence="1" id="KW-0812">Transmembrane</keyword>
<keyword evidence="1" id="KW-0472">Membrane</keyword>
<protein>
    <submittedName>
        <fullName evidence="2">Uncharacterized protein</fullName>
    </submittedName>
</protein>
<evidence type="ECO:0000256" key="1">
    <source>
        <dbReference type="SAM" id="Phobius"/>
    </source>
</evidence>
<accession>A0A2T7PLX2</accession>
<keyword evidence="3" id="KW-1185">Reference proteome</keyword>
<evidence type="ECO:0000313" key="2">
    <source>
        <dbReference type="EMBL" id="PVD34419.1"/>
    </source>
</evidence>
<reference evidence="2 3" key="1">
    <citation type="submission" date="2018-04" db="EMBL/GenBank/DDBJ databases">
        <title>The genome of golden apple snail Pomacea canaliculata provides insight into stress tolerance and invasive adaptation.</title>
        <authorList>
            <person name="Liu C."/>
            <person name="Liu B."/>
            <person name="Ren Y."/>
            <person name="Zhang Y."/>
            <person name="Wang H."/>
            <person name="Li S."/>
            <person name="Jiang F."/>
            <person name="Yin L."/>
            <person name="Zhang G."/>
            <person name="Qian W."/>
            <person name="Fan W."/>
        </authorList>
    </citation>
    <scope>NUCLEOTIDE SEQUENCE [LARGE SCALE GENOMIC DNA]</scope>
    <source>
        <strain evidence="2">SZHN2017</strain>
        <tissue evidence="2">Muscle</tissue>
    </source>
</reference>
<feature type="transmembrane region" description="Helical" evidence="1">
    <location>
        <begin position="12"/>
        <end position="33"/>
    </location>
</feature>
<comment type="caution">
    <text evidence="2">The sequence shown here is derived from an EMBL/GenBank/DDBJ whole genome shotgun (WGS) entry which is preliminary data.</text>
</comment>
<proteinExistence type="predicted"/>
<sequence>MTDQIAARPYSVNYTVLLFFIFCLLRYSLSFLWKCHGGPSPCKSPFALDDSESLHIDRTNC</sequence>
<dbReference type="Proteomes" id="UP000245119">
    <property type="component" value="Linkage Group LG3"/>
</dbReference>
<evidence type="ECO:0000313" key="3">
    <source>
        <dbReference type="Proteomes" id="UP000245119"/>
    </source>
</evidence>
<keyword evidence="1" id="KW-1133">Transmembrane helix</keyword>
<organism evidence="2 3">
    <name type="scientific">Pomacea canaliculata</name>
    <name type="common">Golden apple snail</name>
    <dbReference type="NCBI Taxonomy" id="400727"/>
    <lineage>
        <taxon>Eukaryota</taxon>
        <taxon>Metazoa</taxon>
        <taxon>Spiralia</taxon>
        <taxon>Lophotrochozoa</taxon>
        <taxon>Mollusca</taxon>
        <taxon>Gastropoda</taxon>
        <taxon>Caenogastropoda</taxon>
        <taxon>Architaenioglossa</taxon>
        <taxon>Ampullarioidea</taxon>
        <taxon>Ampullariidae</taxon>
        <taxon>Pomacea</taxon>
    </lineage>
</organism>
<dbReference type="AlphaFoldDB" id="A0A2T7PLX2"/>
<dbReference type="EMBL" id="PZQS01000003">
    <property type="protein sequence ID" value="PVD34419.1"/>
    <property type="molecule type" value="Genomic_DNA"/>
</dbReference>
<gene>
    <name evidence="2" type="ORF">C0Q70_05692</name>
</gene>
<name>A0A2T7PLX2_POMCA</name>